<dbReference type="EMBL" id="CAVMJV010000071">
    <property type="protein sequence ID" value="CAK5088569.1"/>
    <property type="molecule type" value="Genomic_DNA"/>
</dbReference>
<reference evidence="1" key="1">
    <citation type="submission" date="2023-11" db="EMBL/GenBank/DDBJ databases">
        <authorList>
            <person name="Poullet M."/>
        </authorList>
    </citation>
    <scope>NUCLEOTIDE SEQUENCE</scope>
    <source>
        <strain evidence="1">E1834</strain>
    </source>
</reference>
<evidence type="ECO:0000313" key="2">
    <source>
        <dbReference type="Proteomes" id="UP001497535"/>
    </source>
</evidence>
<dbReference type="Proteomes" id="UP001497535">
    <property type="component" value="Unassembled WGS sequence"/>
</dbReference>
<organism evidence="1 2">
    <name type="scientific">Meloidogyne enterolobii</name>
    <name type="common">Root-knot nematode worm</name>
    <name type="synonym">Meloidogyne mayaguensis</name>
    <dbReference type="NCBI Taxonomy" id="390850"/>
    <lineage>
        <taxon>Eukaryota</taxon>
        <taxon>Metazoa</taxon>
        <taxon>Ecdysozoa</taxon>
        <taxon>Nematoda</taxon>
        <taxon>Chromadorea</taxon>
        <taxon>Rhabditida</taxon>
        <taxon>Tylenchina</taxon>
        <taxon>Tylenchomorpha</taxon>
        <taxon>Tylenchoidea</taxon>
        <taxon>Meloidogynidae</taxon>
        <taxon>Meloidogyninae</taxon>
        <taxon>Meloidogyne</taxon>
    </lineage>
</organism>
<proteinExistence type="predicted"/>
<accession>A0ACB1AB82</accession>
<gene>
    <name evidence="1" type="ORF">MENTE1834_LOCUS36220</name>
</gene>
<keyword evidence="2" id="KW-1185">Reference proteome</keyword>
<protein>
    <submittedName>
        <fullName evidence="1">Uncharacterized protein</fullName>
    </submittedName>
</protein>
<sequence length="201" mass="23052">MNDKRKIHPLQATQVSTISDEFGQRRSISSHSDLNKLGHEETSLYGGLKIQTNNINTKTNESPKQQNNINDPVIILDNLNDLKQHSINSRASSQSTAPIYSRHLTLSLQRQQHSSTPTPSFQSPAGGNLPSSYATITRLHKLWVYLKFFKLFLTSNFPRICLTKTNKKSVSFNFLKFIFKLYFSLKTSIYYVVFTFNYIIN</sequence>
<evidence type="ECO:0000313" key="1">
    <source>
        <dbReference type="EMBL" id="CAK5088569.1"/>
    </source>
</evidence>
<name>A0ACB1AB82_MELEN</name>
<comment type="caution">
    <text evidence="1">The sequence shown here is derived from an EMBL/GenBank/DDBJ whole genome shotgun (WGS) entry which is preliminary data.</text>
</comment>